<dbReference type="Gene3D" id="1.20.1250.20">
    <property type="entry name" value="MFS general substrate transporter like domains"/>
    <property type="match status" value="1"/>
</dbReference>
<evidence type="ECO:0000256" key="5">
    <source>
        <dbReference type="ARBA" id="ARBA00022989"/>
    </source>
</evidence>
<dbReference type="Proteomes" id="UP000051181">
    <property type="component" value="Unassembled WGS sequence"/>
</dbReference>
<feature type="transmembrane region" description="Helical" evidence="7">
    <location>
        <begin position="197"/>
        <end position="218"/>
    </location>
</feature>
<dbReference type="Pfam" id="PF07690">
    <property type="entry name" value="MFS_1"/>
    <property type="match status" value="1"/>
</dbReference>
<evidence type="ECO:0000256" key="3">
    <source>
        <dbReference type="ARBA" id="ARBA00022475"/>
    </source>
</evidence>
<sequence>MTTKMKNNRRIMLVLVMGTFLAFLNQTLMNVALPSIMHSFNITAAAGQWLSNGYMLVNGIMVPLTAYLIQRFTTRQLYLAAMTVFALGTIIAGIAPSYLILITGRMIQAAGAGVIAPLMNVSIMNMYAANKRGTAMGWVGLALNFAPALGPTISGYLVKQYNWRWLFYTIAPLIILDIIFAAFMLRNLGTNQKLKLNWSGVILSSIGLGALLLGFSNAGSMPLFSGKVLGFSLFGLIVVVIFIYQQTHTTNRLLNFNVFKSYNFIIAVIVNVFLMMALYGGMLLLPLYMQNVMHYSALASGVAMLPGAVVIAVMSPISGRMYDQWGAKYLSFSGMIVLLIGTLMLSRVSLNSSFAWVTTAQAVRQLGLSVVTMPIQTEAFNSLPQEIIPDGSAMYTTIRQVAGSFGTALLIGIMSVLEKNNIAQLTADHGLKLATQLGSLHAIQTTYLVAAICVLISGLLTLSFRKRDLTTVTEKDLI</sequence>
<feature type="transmembrane region" description="Helical" evidence="7">
    <location>
        <begin position="53"/>
        <end position="70"/>
    </location>
</feature>
<dbReference type="GO" id="GO:0005886">
    <property type="term" value="C:plasma membrane"/>
    <property type="evidence" value="ECO:0007669"/>
    <property type="project" value="UniProtKB-SubCell"/>
</dbReference>
<comment type="subcellular location">
    <subcellularLocation>
        <location evidence="1">Cell membrane</location>
        <topology evidence="1">Multi-pass membrane protein</topology>
    </subcellularLocation>
</comment>
<dbReference type="eggNOG" id="COG2814">
    <property type="taxonomic scope" value="Bacteria"/>
</dbReference>
<keyword evidence="2" id="KW-0813">Transport</keyword>
<dbReference type="InterPro" id="IPR020846">
    <property type="entry name" value="MFS_dom"/>
</dbReference>
<evidence type="ECO:0000256" key="6">
    <source>
        <dbReference type="ARBA" id="ARBA00023136"/>
    </source>
</evidence>
<accession>A0A0R1F936</accession>
<evidence type="ECO:0000256" key="7">
    <source>
        <dbReference type="SAM" id="Phobius"/>
    </source>
</evidence>
<name>A0A0R1F936_9LACO</name>
<dbReference type="InterPro" id="IPR011701">
    <property type="entry name" value="MFS"/>
</dbReference>
<feature type="transmembrane region" description="Helical" evidence="7">
    <location>
        <begin position="329"/>
        <end position="350"/>
    </location>
</feature>
<feature type="transmembrane region" description="Helical" evidence="7">
    <location>
        <begin position="135"/>
        <end position="153"/>
    </location>
</feature>
<evidence type="ECO:0000313" key="10">
    <source>
        <dbReference type="Proteomes" id="UP000051181"/>
    </source>
</evidence>
<comment type="caution">
    <text evidence="9">The sequence shown here is derived from an EMBL/GenBank/DDBJ whole genome shotgun (WGS) entry which is preliminary data.</text>
</comment>
<feature type="transmembrane region" description="Helical" evidence="7">
    <location>
        <begin position="295"/>
        <end position="317"/>
    </location>
</feature>
<dbReference type="PANTHER" id="PTHR42718:SF24">
    <property type="entry name" value="MAJOR FACILITATOR SUPERFAMILY (MFS) PROFILE DOMAIN-CONTAINING PROTEIN"/>
    <property type="match status" value="1"/>
</dbReference>
<reference evidence="9 10" key="1">
    <citation type="journal article" date="2015" name="Genome Announc.">
        <title>Expanding the biotechnology potential of lactobacilli through comparative genomics of 213 strains and associated genera.</title>
        <authorList>
            <person name="Sun Z."/>
            <person name="Harris H.M."/>
            <person name="McCann A."/>
            <person name="Guo C."/>
            <person name="Argimon S."/>
            <person name="Zhang W."/>
            <person name="Yang X."/>
            <person name="Jeffery I.B."/>
            <person name="Cooney J.C."/>
            <person name="Kagawa T.F."/>
            <person name="Liu W."/>
            <person name="Song Y."/>
            <person name="Salvetti E."/>
            <person name="Wrobel A."/>
            <person name="Rasinkangas P."/>
            <person name="Parkhill J."/>
            <person name="Rea M.C."/>
            <person name="O'Sullivan O."/>
            <person name="Ritari J."/>
            <person name="Douillard F.P."/>
            <person name="Paul Ross R."/>
            <person name="Yang R."/>
            <person name="Briner A.E."/>
            <person name="Felis G.E."/>
            <person name="de Vos W.M."/>
            <person name="Barrangou R."/>
            <person name="Klaenhammer T.R."/>
            <person name="Caufield P.W."/>
            <person name="Cui Y."/>
            <person name="Zhang H."/>
            <person name="O'Toole P.W."/>
        </authorList>
    </citation>
    <scope>NUCLEOTIDE SEQUENCE [LARGE SCALE GENOMIC DNA]</scope>
    <source>
        <strain evidence="9 10">DSM 20001</strain>
    </source>
</reference>
<evidence type="ECO:0000313" key="9">
    <source>
        <dbReference type="EMBL" id="KRK16273.1"/>
    </source>
</evidence>
<dbReference type="InterPro" id="IPR036259">
    <property type="entry name" value="MFS_trans_sf"/>
</dbReference>
<dbReference type="EMBL" id="AZCN01000034">
    <property type="protein sequence ID" value="KRK16273.1"/>
    <property type="molecule type" value="Genomic_DNA"/>
</dbReference>
<keyword evidence="3" id="KW-1003">Cell membrane</keyword>
<dbReference type="SUPFAM" id="SSF103473">
    <property type="entry name" value="MFS general substrate transporter"/>
    <property type="match status" value="1"/>
</dbReference>
<evidence type="ECO:0000259" key="8">
    <source>
        <dbReference type="PROSITE" id="PS50850"/>
    </source>
</evidence>
<feature type="transmembrane region" description="Helical" evidence="7">
    <location>
        <begin position="264"/>
        <end position="289"/>
    </location>
</feature>
<feature type="transmembrane region" description="Helical" evidence="7">
    <location>
        <begin position="77"/>
        <end position="101"/>
    </location>
</feature>
<evidence type="ECO:0000256" key="1">
    <source>
        <dbReference type="ARBA" id="ARBA00004651"/>
    </source>
</evidence>
<organism evidence="9 10">
    <name type="scientific">Loigolactobacillus coryniformis subsp. coryniformis KCTC 3167 = DSM 20001</name>
    <dbReference type="NCBI Taxonomy" id="913848"/>
    <lineage>
        <taxon>Bacteria</taxon>
        <taxon>Bacillati</taxon>
        <taxon>Bacillota</taxon>
        <taxon>Bacilli</taxon>
        <taxon>Lactobacillales</taxon>
        <taxon>Lactobacillaceae</taxon>
        <taxon>Loigolactobacillus</taxon>
    </lineage>
</organism>
<evidence type="ECO:0000256" key="2">
    <source>
        <dbReference type="ARBA" id="ARBA00022448"/>
    </source>
</evidence>
<keyword evidence="4 7" id="KW-0812">Transmembrane</keyword>
<dbReference type="AlphaFoldDB" id="A0A0R1F936"/>
<feature type="transmembrane region" description="Helical" evidence="7">
    <location>
        <begin position="165"/>
        <end position="185"/>
    </location>
</feature>
<keyword evidence="6 7" id="KW-0472">Membrane</keyword>
<proteinExistence type="predicted"/>
<protein>
    <submittedName>
        <fullName evidence="9">Multidrug transport protein</fullName>
    </submittedName>
</protein>
<dbReference type="Gene3D" id="1.20.1720.10">
    <property type="entry name" value="Multidrug resistance protein D"/>
    <property type="match status" value="1"/>
</dbReference>
<dbReference type="PROSITE" id="PS50850">
    <property type="entry name" value="MFS"/>
    <property type="match status" value="1"/>
</dbReference>
<dbReference type="RefSeq" id="WP_010010488.1">
    <property type="nucleotide sequence ID" value="NZ_AZCN01000034.1"/>
</dbReference>
<keyword evidence="5 7" id="KW-1133">Transmembrane helix</keyword>
<feature type="transmembrane region" description="Helical" evidence="7">
    <location>
        <begin position="442"/>
        <end position="462"/>
    </location>
</feature>
<dbReference type="GO" id="GO:0022857">
    <property type="term" value="F:transmembrane transporter activity"/>
    <property type="evidence" value="ECO:0007669"/>
    <property type="project" value="InterPro"/>
</dbReference>
<feature type="transmembrane region" description="Helical" evidence="7">
    <location>
        <begin position="224"/>
        <end position="244"/>
    </location>
</feature>
<dbReference type="NCBIfam" id="TIGR00711">
    <property type="entry name" value="efflux_EmrB"/>
    <property type="match status" value="1"/>
</dbReference>
<dbReference type="CDD" id="cd17503">
    <property type="entry name" value="MFS_LmrB_MDR_like"/>
    <property type="match status" value="1"/>
</dbReference>
<dbReference type="PRINTS" id="PR01036">
    <property type="entry name" value="TCRTETB"/>
</dbReference>
<feature type="transmembrane region" description="Helical" evidence="7">
    <location>
        <begin position="107"/>
        <end position="128"/>
    </location>
</feature>
<feature type="domain" description="Major facilitator superfamily (MFS) profile" evidence="8">
    <location>
        <begin position="11"/>
        <end position="469"/>
    </location>
</feature>
<evidence type="ECO:0000256" key="4">
    <source>
        <dbReference type="ARBA" id="ARBA00022692"/>
    </source>
</evidence>
<gene>
    <name evidence="9" type="ORF">FD22_GL001307</name>
</gene>
<dbReference type="InterPro" id="IPR004638">
    <property type="entry name" value="EmrB-like"/>
</dbReference>
<dbReference type="PANTHER" id="PTHR42718">
    <property type="entry name" value="MAJOR FACILITATOR SUPERFAMILY MULTIDRUG TRANSPORTER MFSC"/>
    <property type="match status" value="1"/>
</dbReference>
<dbReference type="PATRIC" id="fig|913848.6.peg.1345"/>
<dbReference type="GeneID" id="65915656"/>